<dbReference type="OrthoDB" id="1918674at2759"/>
<evidence type="ECO:0000256" key="4">
    <source>
        <dbReference type="SAM" id="SignalP"/>
    </source>
</evidence>
<feature type="domain" description="Pectinesterase inhibitor" evidence="5">
    <location>
        <begin position="33"/>
        <end position="175"/>
    </location>
</feature>
<dbReference type="Pfam" id="PF04043">
    <property type="entry name" value="PMEI"/>
    <property type="match status" value="1"/>
</dbReference>
<dbReference type="FunFam" id="1.20.140.40:FF:000009">
    <property type="entry name" value="Invertase/pectin methylesterase inhibitor family protein"/>
    <property type="match status" value="1"/>
</dbReference>
<dbReference type="NCBIfam" id="TIGR01614">
    <property type="entry name" value="PME_inhib"/>
    <property type="match status" value="1"/>
</dbReference>
<dbReference type="InterPro" id="IPR052421">
    <property type="entry name" value="PCW_Enzyme_Inhibitor"/>
</dbReference>
<dbReference type="CDD" id="cd15796">
    <property type="entry name" value="CIF_like"/>
    <property type="match status" value="1"/>
</dbReference>
<dbReference type="InterPro" id="IPR035513">
    <property type="entry name" value="Invertase/methylesterase_inhib"/>
</dbReference>
<keyword evidence="2" id="KW-1015">Disulfide bond</keyword>
<protein>
    <recommendedName>
        <fullName evidence="5">Pectinesterase inhibitor domain-containing protein</fullName>
    </recommendedName>
</protein>
<proteinExistence type="inferred from homology"/>
<organism evidence="6 7">
    <name type="scientific">Vigna unguiculata</name>
    <name type="common">Cowpea</name>
    <dbReference type="NCBI Taxonomy" id="3917"/>
    <lineage>
        <taxon>Eukaryota</taxon>
        <taxon>Viridiplantae</taxon>
        <taxon>Streptophyta</taxon>
        <taxon>Embryophyta</taxon>
        <taxon>Tracheophyta</taxon>
        <taxon>Spermatophyta</taxon>
        <taxon>Magnoliopsida</taxon>
        <taxon>eudicotyledons</taxon>
        <taxon>Gunneridae</taxon>
        <taxon>Pentapetalae</taxon>
        <taxon>rosids</taxon>
        <taxon>fabids</taxon>
        <taxon>Fabales</taxon>
        <taxon>Fabaceae</taxon>
        <taxon>Papilionoideae</taxon>
        <taxon>50 kb inversion clade</taxon>
        <taxon>NPAAA clade</taxon>
        <taxon>indigoferoid/millettioid clade</taxon>
        <taxon>Phaseoleae</taxon>
        <taxon>Vigna</taxon>
    </lineage>
</organism>
<dbReference type="PANTHER" id="PTHR36710:SF13">
    <property type="entry name" value="PUTATIVE-RELATED"/>
    <property type="match status" value="1"/>
</dbReference>
<sequence length="180" mass="19140">MTNLKSLILCFFLQAIVVLVTIPGSHCRSFLPNNENLIESTCKRTPNYNLCVQTLKASPESSTADVSGLALIMVKVIKAKANDALKIIHDLQRAGAGTKQRRALSSCASKYNAVLIADVPQATEALQKGNPKFAEDGANDAANEATNCESGFSGNSPLTKQNNAMHDVAAITAAIVRLLL</sequence>
<gene>
    <name evidence="6" type="ORF">DEO72_LG2g687</name>
</gene>
<dbReference type="GO" id="GO:0004857">
    <property type="term" value="F:enzyme inhibitor activity"/>
    <property type="evidence" value="ECO:0007669"/>
    <property type="project" value="InterPro"/>
</dbReference>
<dbReference type="SMART" id="SM00856">
    <property type="entry name" value="PMEI"/>
    <property type="match status" value="1"/>
</dbReference>
<evidence type="ECO:0000256" key="1">
    <source>
        <dbReference type="ARBA" id="ARBA00022729"/>
    </source>
</evidence>
<accession>A0A4D6KQQ7</accession>
<evidence type="ECO:0000313" key="7">
    <source>
        <dbReference type="Proteomes" id="UP000501690"/>
    </source>
</evidence>
<dbReference type="InterPro" id="IPR006501">
    <property type="entry name" value="Pectinesterase_inhib_dom"/>
</dbReference>
<comment type="similarity">
    <text evidence="3">Belongs to the PMEI family.</text>
</comment>
<keyword evidence="7" id="KW-1185">Reference proteome</keyword>
<evidence type="ECO:0000256" key="2">
    <source>
        <dbReference type="ARBA" id="ARBA00023157"/>
    </source>
</evidence>
<dbReference type="SUPFAM" id="SSF101148">
    <property type="entry name" value="Plant invertase/pectin methylesterase inhibitor"/>
    <property type="match status" value="1"/>
</dbReference>
<feature type="chain" id="PRO_5020036929" description="Pectinesterase inhibitor domain-containing protein" evidence="4">
    <location>
        <begin position="28"/>
        <end position="180"/>
    </location>
</feature>
<keyword evidence="1 4" id="KW-0732">Signal</keyword>
<evidence type="ECO:0000259" key="5">
    <source>
        <dbReference type="SMART" id="SM00856"/>
    </source>
</evidence>
<name>A0A4D6KQQ7_VIGUN</name>
<dbReference type="PANTHER" id="PTHR36710">
    <property type="entry name" value="PECTINESTERASE INHIBITOR-LIKE"/>
    <property type="match status" value="1"/>
</dbReference>
<evidence type="ECO:0000256" key="3">
    <source>
        <dbReference type="ARBA" id="ARBA00038471"/>
    </source>
</evidence>
<dbReference type="AlphaFoldDB" id="A0A4D6KQQ7"/>
<dbReference type="Gene3D" id="1.20.140.40">
    <property type="entry name" value="Invertase/pectin methylesterase inhibitor family protein"/>
    <property type="match status" value="1"/>
</dbReference>
<dbReference type="InterPro" id="IPR034087">
    <property type="entry name" value="C/VIF1"/>
</dbReference>
<dbReference type="Proteomes" id="UP000501690">
    <property type="component" value="Linkage Group LG2"/>
</dbReference>
<reference evidence="6 7" key="1">
    <citation type="submission" date="2019-04" db="EMBL/GenBank/DDBJ databases">
        <title>An improved genome assembly and genetic linkage map for asparagus bean, Vigna unguiculata ssp. sesquipedialis.</title>
        <authorList>
            <person name="Xia Q."/>
            <person name="Zhang R."/>
            <person name="Dong Y."/>
        </authorList>
    </citation>
    <scope>NUCLEOTIDE SEQUENCE [LARGE SCALE GENOMIC DNA]</scope>
    <source>
        <tissue evidence="6">Leaf</tissue>
    </source>
</reference>
<dbReference type="Gramene" id="Vigun03g411200.1.v1.2">
    <property type="protein sequence ID" value="Vigun03g411200.1.v1.2.CDS.1"/>
    <property type="gene ID" value="Vigun03g411200.v1.2"/>
</dbReference>
<evidence type="ECO:0000313" key="6">
    <source>
        <dbReference type="EMBL" id="QCD80366.1"/>
    </source>
</evidence>
<feature type="signal peptide" evidence="4">
    <location>
        <begin position="1"/>
        <end position="27"/>
    </location>
</feature>
<dbReference type="EMBL" id="CP039346">
    <property type="protein sequence ID" value="QCD80366.1"/>
    <property type="molecule type" value="Genomic_DNA"/>
</dbReference>